<accession>A0A0C2XI59</accession>
<evidence type="ECO:0000313" key="4">
    <source>
        <dbReference type="Proteomes" id="UP000053424"/>
    </source>
</evidence>
<feature type="transmembrane region" description="Helical" evidence="1">
    <location>
        <begin position="159"/>
        <end position="182"/>
    </location>
</feature>
<dbReference type="HOGENOM" id="CLU_046025_5_3_1"/>
<sequence length="329" mass="36975">MAAKATLDNTIGAAFLGLSASCLLTGIAIVQAHLYYRNHPRDWMFQKVAVGVLIALAVLHMAFTLHALYFYLITNFGNPKALRTVIWSFKLEVIFNTIMVVLVQSLYAMRVWKLGNHFSRFWPALVGFIVAGGWGVGILSIANACRQTDFGNLDSMRNVIYATFSTATAVDIIIATAMCYYLNRSRSPFQGTNHKIFLIMRYVLISGFLTSACSLSTLISYATMPYNLVFIGIDFLLPNLYVNSYFAMLNARKYINEREMSGSGPLNIVSGSSFRTDLVNPHSVDGKADGVLYFPYRTVSLSPRDLRRGSQKNMIWSRMYHLNMLRSRL</sequence>
<dbReference type="PANTHER" id="PTHR40465:SF1">
    <property type="entry name" value="DUF6534 DOMAIN-CONTAINING PROTEIN"/>
    <property type="match status" value="1"/>
</dbReference>
<keyword evidence="1" id="KW-0472">Membrane</keyword>
<dbReference type="PANTHER" id="PTHR40465">
    <property type="entry name" value="CHROMOSOME 1, WHOLE GENOME SHOTGUN SEQUENCE"/>
    <property type="match status" value="1"/>
</dbReference>
<keyword evidence="4" id="KW-1185">Reference proteome</keyword>
<dbReference type="AlphaFoldDB" id="A0A0C2XI59"/>
<proteinExistence type="predicted"/>
<dbReference type="Pfam" id="PF20152">
    <property type="entry name" value="DUF6534"/>
    <property type="match status" value="1"/>
</dbReference>
<reference evidence="3 4" key="1">
    <citation type="submission" date="2014-04" db="EMBL/GenBank/DDBJ databases">
        <authorList>
            <consortium name="DOE Joint Genome Institute"/>
            <person name="Kuo A."/>
            <person name="Gay G."/>
            <person name="Dore J."/>
            <person name="Kohler A."/>
            <person name="Nagy L.G."/>
            <person name="Floudas D."/>
            <person name="Copeland A."/>
            <person name="Barry K.W."/>
            <person name="Cichocki N."/>
            <person name="Veneault-Fourrey C."/>
            <person name="LaButti K."/>
            <person name="Lindquist E.A."/>
            <person name="Lipzen A."/>
            <person name="Lundell T."/>
            <person name="Morin E."/>
            <person name="Murat C."/>
            <person name="Sun H."/>
            <person name="Tunlid A."/>
            <person name="Henrissat B."/>
            <person name="Grigoriev I.V."/>
            <person name="Hibbett D.S."/>
            <person name="Martin F."/>
            <person name="Nordberg H.P."/>
            <person name="Cantor M.N."/>
            <person name="Hua S.X."/>
        </authorList>
    </citation>
    <scope>NUCLEOTIDE SEQUENCE [LARGE SCALE GENOMIC DNA]</scope>
    <source>
        <strain evidence="4">h7</strain>
    </source>
</reference>
<organism evidence="3 4">
    <name type="scientific">Hebeloma cylindrosporum</name>
    <dbReference type="NCBI Taxonomy" id="76867"/>
    <lineage>
        <taxon>Eukaryota</taxon>
        <taxon>Fungi</taxon>
        <taxon>Dikarya</taxon>
        <taxon>Basidiomycota</taxon>
        <taxon>Agaricomycotina</taxon>
        <taxon>Agaricomycetes</taxon>
        <taxon>Agaricomycetidae</taxon>
        <taxon>Agaricales</taxon>
        <taxon>Agaricineae</taxon>
        <taxon>Hymenogastraceae</taxon>
        <taxon>Hebeloma</taxon>
    </lineage>
</organism>
<evidence type="ECO:0000313" key="3">
    <source>
        <dbReference type="EMBL" id="KIM37528.1"/>
    </source>
</evidence>
<protein>
    <recommendedName>
        <fullName evidence="2">DUF6534 domain-containing protein</fullName>
    </recommendedName>
</protein>
<dbReference type="PROSITE" id="PS51257">
    <property type="entry name" value="PROKAR_LIPOPROTEIN"/>
    <property type="match status" value="1"/>
</dbReference>
<keyword evidence="1" id="KW-1133">Transmembrane helix</keyword>
<feature type="transmembrane region" description="Helical" evidence="1">
    <location>
        <begin position="121"/>
        <end position="139"/>
    </location>
</feature>
<dbReference type="OrthoDB" id="2535105at2759"/>
<feature type="domain" description="DUF6534" evidence="2">
    <location>
        <begin position="167"/>
        <end position="254"/>
    </location>
</feature>
<name>A0A0C2XI59_HEBCY</name>
<feature type="transmembrane region" description="Helical" evidence="1">
    <location>
        <begin position="48"/>
        <end position="73"/>
    </location>
</feature>
<feature type="transmembrane region" description="Helical" evidence="1">
    <location>
        <begin position="228"/>
        <end position="248"/>
    </location>
</feature>
<dbReference type="InterPro" id="IPR045339">
    <property type="entry name" value="DUF6534"/>
</dbReference>
<feature type="transmembrane region" description="Helical" evidence="1">
    <location>
        <begin position="202"/>
        <end position="222"/>
    </location>
</feature>
<feature type="transmembrane region" description="Helical" evidence="1">
    <location>
        <begin position="93"/>
        <end position="109"/>
    </location>
</feature>
<keyword evidence="1" id="KW-0812">Transmembrane</keyword>
<evidence type="ECO:0000259" key="2">
    <source>
        <dbReference type="Pfam" id="PF20152"/>
    </source>
</evidence>
<dbReference type="STRING" id="686832.A0A0C2XI59"/>
<dbReference type="EMBL" id="KN831796">
    <property type="protein sequence ID" value="KIM37528.1"/>
    <property type="molecule type" value="Genomic_DNA"/>
</dbReference>
<evidence type="ECO:0000256" key="1">
    <source>
        <dbReference type="SAM" id="Phobius"/>
    </source>
</evidence>
<reference evidence="4" key="2">
    <citation type="submission" date="2015-01" db="EMBL/GenBank/DDBJ databases">
        <title>Evolutionary Origins and Diversification of the Mycorrhizal Mutualists.</title>
        <authorList>
            <consortium name="DOE Joint Genome Institute"/>
            <consortium name="Mycorrhizal Genomics Consortium"/>
            <person name="Kohler A."/>
            <person name="Kuo A."/>
            <person name="Nagy L.G."/>
            <person name="Floudas D."/>
            <person name="Copeland A."/>
            <person name="Barry K.W."/>
            <person name="Cichocki N."/>
            <person name="Veneault-Fourrey C."/>
            <person name="LaButti K."/>
            <person name="Lindquist E.A."/>
            <person name="Lipzen A."/>
            <person name="Lundell T."/>
            <person name="Morin E."/>
            <person name="Murat C."/>
            <person name="Riley R."/>
            <person name="Ohm R."/>
            <person name="Sun H."/>
            <person name="Tunlid A."/>
            <person name="Henrissat B."/>
            <person name="Grigoriev I.V."/>
            <person name="Hibbett D.S."/>
            <person name="Martin F."/>
        </authorList>
    </citation>
    <scope>NUCLEOTIDE SEQUENCE [LARGE SCALE GENOMIC DNA]</scope>
    <source>
        <strain evidence="4">h7</strain>
    </source>
</reference>
<dbReference type="Proteomes" id="UP000053424">
    <property type="component" value="Unassembled WGS sequence"/>
</dbReference>
<feature type="transmembrane region" description="Helical" evidence="1">
    <location>
        <begin position="12"/>
        <end position="36"/>
    </location>
</feature>
<gene>
    <name evidence="3" type="ORF">M413DRAFT_257046</name>
</gene>